<dbReference type="AlphaFoldDB" id="A0AAN8FD22"/>
<accession>A0AAN8FD22</accession>
<evidence type="ECO:0000313" key="2">
    <source>
        <dbReference type="EMBL" id="KAK5977435.1"/>
    </source>
</evidence>
<protein>
    <submittedName>
        <fullName evidence="3">Uncharacterized protein</fullName>
    </submittedName>
</protein>
<evidence type="ECO:0000313" key="3">
    <source>
        <dbReference type="EMBL" id="KAK5977436.1"/>
    </source>
</evidence>
<proteinExistence type="predicted"/>
<dbReference type="EMBL" id="WIXE01010607">
    <property type="protein sequence ID" value="KAK5977436.1"/>
    <property type="molecule type" value="Genomic_DNA"/>
</dbReference>
<name>A0AAN8FD22_TRICO</name>
<keyword evidence="4" id="KW-1185">Reference proteome</keyword>
<dbReference type="EMBL" id="WIXE01010607">
    <property type="protein sequence ID" value="KAK5977435.1"/>
    <property type="molecule type" value="Genomic_DNA"/>
</dbReference>
<feature type="chain" id="PRO_5044710840" evidence="1">
    <location>
        <begin position="16"/>
        <end position="141"/>
    </location>
</feature>
<keyword evidence="1" id="KW-0732">Signal</keyword>
<dbReference type="Proteomes" id="UP001331761">
    <property type="component" value="Unassembled WGS sequence"/>
</dbReference>
<evidence type="ECO:0000313" key="4">
    <source>
        <dbReference type="Proteomes" id="UP001331761"/>
    </source>
</evidence>
<reference evidence="3 4" key="1">
    <citation type="submission" date="2019-10" db="EMBL/GenBank/DDBJ databases">
        <title>Assembly and Annotation for the nematode Trichostrongylus colubriformis.</title>
        <authorList>
            <person name="Martin J."/>
        </authorList>
    </citation>
    <scope>NUCLEOTIDE SEQUENCE [LARGE SCALE GENOMIC DNA]</scope>
    <source>
        <strain evidence="3">G859</strain>
        <tissue evidence="3">Whole worm</tissue>
    </source>
</reference>
<feature type="signal peptide" evidence="1">
    <location>
        <begin position="1"/>
        <end position="15"/>
    </location>
</feature>
<organism evidence="3 4">
    <name type="scientific">Trichostrongylus colubriformis</name>
    <name type="common">Black scour worm</name>
    <dbReference type="NCBI Taxonomy" id="6319"/>
    <lineage>
        <taxon>Eukaryota</taxon>
        <taxon>Metazoa</taxon>
        <taxon>Ecdysozoa</taxon>
        <taxon>Nematoda</taxon>
        <taxon>Chromadorea</taxon>
        <taxon>Rhabditida</taxon>
        <taxon>Rhabditina</taxon>
        <taxon>Rhabditomorpha</taxon>
        <taxon>Strongyloidea</taxon>
        <taxon>Trichostrongylidae</taxon>
        <taxon>Trichostrongylus</taxon>
    </lineage>
</organism>
<sequence length="141" mass="16796">MMLMIVLCFIIWAHSFEVQERDRLDDLALAVFNYNVSTIQTLYSLTGNPEAYHDQPVFREWREKYVKTRDYSPEEALYEKVEEVYDNLAMSLYSRSTAMQTLIAHWVRLGGKNHIPEEVFHPSFDVIDHMVPEKLRNRWLP</sequence>
<evidence type="ECO:0000256" key="1">
    <source>
        <dbReference type="SAM" id="SignalP"/>
    </source>
</evidence>
<gene>
    <name evidence="2" type="ORF">GCK32_006992</name>
    <name evidence="3" type="ORF">GCK32_006993</name>
</gene>
<comment type="caution">
    <text evidence="3">The sequence shown here is derived from an EMBL/GenBank/DDBJ whole genome shotgun (WGS) entry which is preliminary data.</text>
</comment>